<feature type="domain" description="Rieske" evidence="13">
    <location>
        <begin position="176"/>
        <end position="271"/>
    </location>
</feature>
<dbReference type="InterPro" id="IPR037008">
    <property type="entry name" value="bc1_Rieske_TM_sf"/>
</dbReference>
<dbReference type="EMBL" id="JAFNEN010000259">
    <property type="protein sequence ID" value="KAG8187796.1"/>
    <property type="molecule type" value="Genomic_DNA"/>
</dbReference>
<dbReference type="InterPro" id="IPR004192">
    <property type="entry name" value="Rieske_TM"/>
</dbReference>
<evidence type="ECO:0000313" key="15">
    <source>
        <dbReference type="Proteomes" id="UP000827092"/>
    </source>
</evidence>
<evidence type="ECO:0000256" key="5">
    <source>
        <dbReference type="ARBA" id="ARBA00022723"/>
    </source>
</evidence>
<keyword evidence="7" id="KW-0408">Iron</keyword>
<evidence type="ECO:0000256" key="9">
    <source>
        <dbReference type="ARBA" id="ARBA00023136"/>
    </source>
</evidence>
<keyword evidence="11" id="KW-0813">Transport</keyword>
<keyword evidence="5" id="KW-0479">Metal-binding</keyword>
<comment type="catalytic activity">
    <reaction evidence="11">
        <text>a quinol + 2 Fe(III)-[cytochrome c](out) = a quinone + 2 Fe(II)-[cytochrome c](out) + 2 H(+)(out)</text>
        <dbReference type="Rhea" id="RHEA:11484"/>
        <dbReference type="Rhea" id="RHEA-COMP:10350"/>
        <dbReference type="Rhea" id="RHEA-COMP:14399"/>
        <dbReference type="ChEBI" id="CHEBI:15378"/>
        <dbReference type="ChEBI" id="CHEBI:24646"/>
        <dbReference type="ChEBI" id="CHEBI:29033"/>
        <dbReference type="ChEBI" id="CHEBI:29034"/>
        <dbReference type="ChEBI" id="CHEBI:132124"/>
        <dbReference type="EC" id="7.1.1.8"/>
    </reaction>
</comment>
<dbReference type="SUPFAM" id="SSF50022">
    <property type="entry name" value="ISP domain"/>
    <property type="match status" value="1"/>
</dbReference>
<organism evidence="14 15">
    <name type="scientific">Oedothorax gibbosus</name>
    <dbReference type="NCBI Taxonomy" id="931172"/>
    <lineage>
        <taxon>Eukaryota</taxon>
        <taxon>Metazoa</taxon>
        <taxon>Ecdysozoa</taxon>
        <taxon>Arthropoda</taxon>
        <taxon>Chelicerata</taxon>
        <taxon>Arachnida</taxon>
        <taxon>Araneae</taxon>
        <taxon>Araneomorphae</taxon>
        <taxon>Entelegynae</taxon>
        <taxon>Araneoidea</taxon>
        <taxon>Linyphiidae</taxon>
        <taxon>Erigoninae</taxon>
        <taxon>Oedothorax</taxon>
    </lineage>
</organism>
<keyword evidence="10" id="KW-1015">Disulfide bond</keyword>
<dbReference type="GO" id="GO:0005743">
    <property type="term" value="C:mitochondrial inner membrane"/>
    <property type="evidence" value="ECO:0007669"/>
    <property type="project" value="UniProtKB-SubCell"/>
</dbReference>
<dbReference type="GO" id="GO:0051537">
    <property type="term" value="F:2 iron, 2 sulfur cluster binding"/>
    <property type="evidence" value="ECO:0007669"/>
    <property type="project" value="UniProtKB-KW"/>
</dbReference>
<evidence type="ECO:0000256" key="2">
    <source>
        <dbReference type="ARBA" id="ARBA00010651"/>
    </source>
</evidence>
<dbReference type="SUPFAM" id="SSF81502">
    <property type="entry name" value="ISP transmembrane anchor"/>
    <property type="match status" value="1"/>
</dbReference>
<keyword evidence="9" id="KW-0472">Membrane</keyword>
<name>A0AAV6UWB9_9ARAC</name>
<dbReference type="GO" id="GO:0008121">
    <property type="term" value="F:quinol-cytochrome-c reductase activity"/>
    <property type="evidence" value="ECO:0007669"/>
    <property type="project" value="UniProtKB-EC"/>
</dbReference>
<evidence type="ECO:0000256" key="11">
    <source>
        <dbReference type="RuleBase" id="RU004494"/>
    </source>
</evidence>
<evidence type="ECO:0000259" key="13">
    <source>
        <dbReference type="PROSITE" id="PS51296"/>
    </source>
</evidence>
<comment type="cofactor">
    <cofactor evidence="11">
        <name>[2Fe-2S] cluster</name>
        <dbReference type="ChEBI" id="CHEBI:190135"/>
    </cofactor>
    <text evidence="11">Binds 1 [2Fe-2S] cluster per subunit.</text>
</comment>
<proteinExistence type="inferred from homology"/>
<evidence type="ECO:0000256" key="1">
    <source>
        <dbReference type="ARBA" id="ARBA00004167"/>
    </source>
</evidence>
<dbReference type="FunFam" id="1.20.5.270:FF:000001">
    <property type="entry name" value="Cytochrome b-c1 complex subunit Rieske, mitochondrial"/>
    <property type="match status" value="1"/>
</dbReference>
<dbReference type="PRINTS" id="PR00162">
    <property type="entry name" value="RIESKE"/>
</dbReference>
<dbReference type="InterPro" id="IPR017941">
    <property type="entry name" value="Rieske_2Fe-2S"/>
</dbReference>
<gene>
    <name evidence="14" type="ORF">JTE90_025834</name>
</gene>
<comment type="subcellular location">
    <subcellularLocation>
        <location evidence="1">Membrane</location>
        <topology evidence="1">Single-pass membrane protein</topology>
    </subcellularLocation>
    <subcellularLocation>
        <location evidence="12">Mitochondrion inner membrane</location>
    </subcellularLocation>
</comment>
<keyword evidence="12" id="KW-0679">Respiratory chain</keyword>
<comment type="caution">
    <text evidence="14">The sequence shown here is derived from an EMBL/GenBank/DDBJ whole genome shotgun (WGS) entry which is preliminary data.</text>
</comment>
<dbReference type="AlphaFoldDB" id="A0AAV6UWB9"/>
<dbReference type="Pfam" id="PF02921">
    <property type="entry name" value="UCR_TM"/>
    <property type="match status" value="1"/>
</dbReference>
<dbReference type="PANTHER" id="PTHR10134">
    <property type="entry name" value="CYTOCHROME B-C1 COMPLEX SUBUNIT RIESKE, MITOCHONDRIAL"/>
    <property type="match status" value="1"/>
</dbReference>
<evidence type="ECO:0000256" key="8">
    <source>
        <dbReference type="ARBA" id="ARBA00023014"/>
    </source>
</evidence>
<evidence type="ECO:0000256" key="7">
    <source>
        <dbReference type="ARBA" id="ARBA00023004"/>
    </source>
</evidence>
<comment type="similarity">
    <text evidence="2">Belongs to the Rieske iron-sulfur protein family.</text>
</comment>
<dbReference type="Gene3D" id="2.102.10.10">
    <property type="entry name" value="Rieske [2Fe-2S] iron-sulphur domain"/>
    <property type="match status" value="1"/>
</dbReference>
<dbReference type="FunFam" id="2.102.10.10:FF:000001">
    <property type="entry name" value="Cytochrome b-c1 complex subunit Rieske, mitochondrial"/>
    <property type="match status" value="1"/>
</dbReference>
<evidence type="ECO:0000256" key="4">
    <source>
        <dbReference type="ARBA" id="ARBA00022714"/>
    </source>
</evidence>
<dbReference type="Proteomes" id="UP000827092">
    <property type="component" value="Unassembled WGS sequence"/>
</dbReference>
<dbReference type="InterPro" id="IPR006317">
    <property type="entry name" value="Ubiquinol_cyt_c_Rdtase_Fe-S-su"/>
</dbReference>
<keyword evidence="12" id="KW-0496">Mitochondrion</keyword>
<evidence type="ECO:0000256" key="10">
    <source>
        <dbReference type="ARBA" id="ARBA00023157"/>
    </source>
</evidence>
<reference evidence="14 15" key="1">
    <citation type="journal article" date="2022" name="Nat. Ecol. Evol.">
        <title>A masculinizing supergene underlies an exaggerated male reproductive morph in a spider.</title>
        <authorList>
            <person name="Hendrickx F."/>
            <person name="De Corte Z."/>
            <person name="Sonet G."/>
            <person name="Van Belleghem S.M."/>
            <person name="Kostlbacher S."/>
            <person name="Vangestel C."/>
        </authorList>
    </citation>
    <scope>NUCLEOTIDE SEQUENCE [LARGE SCALE GENOMIC DNA]</scope>
    <source>
        <strain evidence="14">W744_W776</strain>
    </source>
</reference>
<dbReference type="GO" id="GO:0046872">
    <property type="term" value="F:metal ion binding"/>
    <property type="evidence" value="ECO:0007669"/>
    <property type="project" value="UniProtKB-KW"/>
</dbReference>
<keyword evidence="15" id="KW-1185">Reference proteome</keyword>
<evidence type="ECO:0000256" key="6">
    <source>
        <dbReference type="ARBA" id="ARBA00022989"/>
    </source>
</evidence>
<sequence length="273" mass="29548">MLKLVKSPNLSNCIKVSKQVIGSVTGEVSEPFSLPKESVKVPDSPLKLNAFSLAASAPKGQLLVQAGGFGVVAQIRHAHTDVQVPDFDYYRRDELKDPTAIARDSESSRRLTSYMCLAAGGMGAAYAAKNTITKFVSSMGAAADVLALAKIEVNLNDVPEGKNVTFKWRGKPLFIRHRTQAEIEKERSVTVESLRDPQADEDRVTKPEFLVVIGVCTHLGCVPLPNVGDYGGYFCPCHGSHYDVSGRVRKGPAPLNLEVPPYEYTSDSTLVVG</sequence>
<comment type="miscellaneous">
    <text evidence="11">The Rieske protein is a high potential 2Fe-2S protein.</text>
</comment>
<protein>
    <recommendedName>
        <fullName evidence="11">Cytochrome b-c1 complex subunit Rieske, mitochondrial</fullName>
        <ecNumber evidence="11">7.1.1.8</ecNumber>
    </recommendedName>
</protein>
<keyword evidence="3" id="KW-0812">Transmembrane</keyword>
<evidence type="ECO:0000256" key="3">
    <source>
        <dbReference type="ARBA" id="ARBA00022692"/>
    </source>
</evidence>
<keyword evidence="4" id="KW-0001">2Fe-2S</keyword>
<dbReference type="PROSITE" id="PS51296">
    <property type="entry name" value="RIESKE"/>
    <property type="match status" value="1"/>
</dbReference>
<keyword evidence="11" id="KW-0249">Electron transport</keyword>
<evidence type="ECO:0000313" key="14">
    <source>
        <dbReference type="EMBL" id="KAG8187796.1"/>
    </source>
</evidence>
<dbReference type="InterPro" id="IPR005805">
    <property type="entry name" value="Rieske_Fe-S_prot_C"/>
</dbReference>
<dbReference type="Pfam" id="PF00355">
    <property type="entry name" value="Rieske"/>
    <property type="match status" value="1"/>
</dbReference>
<evidence type="ECO:0000256" key="12">
    <source>
        <dbReference type="RuleBase" id="RU004495"/>
    </source>
</evidence>
<accession>A0AAV6UWB9</accession>
<dbReference type="EC" id="7.1.1.8" evidence="11"/>
<dbReference type="Gene3D" id="1.20.5.270">
    <property type="entry name" value="Ubiquinol cytochrome reductase, transmembrane domain"/>
    <property type="match status" value="1"/>
</dbReference>
<keyword evidence="8" id="KW-0411">Iron-sulfur</keyword>
<dbReference type="InterPro" id="IPR014349">
    <property type="entry name" value="Rieske_Fe-S_prot"/>
</dbReference>
<keyword evidence="6" id="KW-1133">Transmembrane helix</keyword>
<dbReference type="NCBIfam" id="TIGR01416">
    <property type="entry name" value="Rieske_proteo"/>
    <property type="match status" value="1"/>
</dbReference>
<dbReference type="InterPro" id="IPR036922">
    <property type="entry name" value="Rieske_2Fe-2S_sf"/>
</dbReference>
<dbReference type="CDD" id="cd03470">
    <property type="entry name" value="Rieske_cytochrome_bc1"/>
    <property type="match status" value="1"/>
</dbReference>